<organism evidence="4 5">
    <name type="scientific">Neodothiora populina</name>
    <dbReference type="NCBI Taxonomy" id="2781224"/>
    <lineage>
        <taxon>Eukaryota</taxon>
        <taxon>Fungi</taxon>
        <taxon>Dikarya</taxon>
        <taxon>Ascomycota</taxon>
        <taxon>Pezizomycotina</taxon>
        <taxon>Dothideomycetes</taxon>
        <taxon>Dothideomycetidae</taxon>
        <taxon>Dothideales</taxon>
        <taxon>Dothioraceae</taxon>
        <taxon>Neodothiora</taxon>
    </lineage>
</organism>
<feature type="chain" id="PRO_5047093361" description="Asl1-like glycosyl hydrolase catalytic domain-containing protein" evidence="1">
    <location>
        <begin position="21"/>
        <end position="531"/>
    </location>
</feature>
<dbReference type="SUPFAM" id="SSF51445">
    <property type="entry name" value="(Trans)glycosidases"/>
    <property type="match status" value="1"/>
</dbReference>
<dbReference type="RefSeq" id="XP_069197284.1">
    <property type="nucleotide sequence ID" value="XM_069346075.1"/>
</dbReference>
<dbReference type="InterPro" id="IPR006583">
    <property type="entry name" value="PAN-3_domain"/>
</dbReference>
<keyword evidence="5" id="KW-1185">Reference proteome</keyword>
<evidence type="ECO:0008006" key="6">
    <source>
        <dbReference type="Google" id="ProtNLM"/>
    </source>
</evidence>
<accession>A0ABR3P488</accession>
<evidence type="ECO:0000256" key="1">
    <source>
        <dbReference type="SAM" id="SignalP"/>
    </source>
</evidence>
<evidence type="ECO:0000259" key="3">
    <source>
        <dbReference type="Pfam" id="PF11790"/>
    </source>
</evidence>
<sequence length="531" mass="55595">MRAISTSFLISALAVLDASAQPLTGSATTDASSASTTPVCGQDFAGYTVSCGQTFSGSTVGSTTSKSSFQDCVSSCDSTGSCVAVSFVSGQCTLLSAVTDIDNADGAQAALKAAQASSVLPSIGSSIISSVAESISASEVPPQETTTTAAYSNAVADYLAQRLANNAPKITGADTQVYLTPEAVATPIASSVASSSSSSSLASSSSSSSSSLSASTLLTSVSTSLPPDNSPSRVSIKLPGVSPLLSNAPLITARAAAVTTKKTSAINTATTGAYIHNGGKRGLCYNDPQLTQFFAHAGQQSRVRWAYNWYLSESSKAFNPVLEYVPMLFNNDSSLLSQWPAAAKTAISKGATALMSMNEPDWCVSGSACMSVKDTVATYKKYMMPFAGKANLGAPAVTNAGSPYGLTYLQQFMDQCTGCRIDFINLHWYSNKYAGAAYFESYINSARKISRGKPIWITEFGLDNSYPYTDAELQSFLQTVMPWMDQQSDIARYAYFMDSKGILISSDGTSLSGTGAVFNSFFNGTKQKNLY</sequence>
<dbReference type="Proteomes" id="UP001562354">
    <property type="component" value="Unassembled WGS sequence"/>
</dbReference>
<reference evidence="4 5" key="1">
    <citation type="submission" date="2024-07" db="EMBL/GenBank/DDBJ databases">
        <title>Draft sequence of the Neodothiora populina.</title>
        <authorList>
            <person name="Drown D.D."/>
            <person name="Schuette U.S."/>
            <person name="Buechlein A.B."/>
            <person name="Rusch D.R."/>
            <person name="Winton L.W."/>
            <person name="Adams G.A."/>
        </authorList>
    </citation>
    <scope>NUCLEOTIDE SEQUENCE [LARGE SCALE GENOMIC DNA]</scope>
    <source>
        <strain evidence="4 5">CPC 39397</strain>
    </source>
</reference>
<keyword evidence="1" id="KW-0732">Signal</keyword>
<gene>
    <name evidence="4" type="ORF">AAFC00_006164</name>
</gene>
<dbReference type="InterPro" id="IPR024655">
    <property type="entry name" value="Asl1_glyco_hydro_catalytic"/>
</dbReference>
<proteinExistence type="predicted"/>
<comment type="caution">
    <text evidence="4">The sequence shown here is derived from an EMBL/GenBank/DDBJ whole genome shotgun (WGS) entry which is preliminary data.</text>
</comment>
<dbReference type="Gene3D" id="3.20.20.80">
    <property type="entry name" value="Glycosidases"/>
    <property type="match status" value="1"/>
</dbReference>
<evidence type="ECO:0000313" key="4">
    <source>
        <dbReference type="EMBL" id="KAL1297602.1"/>
    </source>
</evidence>
<dbReference type="InterPro" id="IPR053183">
    <property type="entry name" value="ASL1"/>
</dbReference>
<dbReference type="GeneID" id="95979863"/>
<dbReference type="EMBL" id="JBFMKM010000014">
    <property type="protein sequence ID" value="KAL1297602.1"/>
    <property type="molecule type" value="Genomic_DNA"/>
</dbReference>
<protein>
    <recommendedName>
        <fullName evidence="6">Asl1-like glycosyl hydrolase catalytic domain-containing protein</fullName>
    </recommendedName>
</protein>
<evidence type="ECO:0000313" key="5">
    <source>
        <dbReference type="Proteomes" id="UP001562354"/>
    </source>
</evidence>
<dbReference type="PANTHER" id="PTHR34154">
    <property type="entry name" value="ALKALI-SENSITIVE LINKAGE PROTEIN 1"/>
    <property type="match status" value="1"/>
</dbReference>
<feature type="domain" description="Asl1-like glycosyl hydrolase catalytic" evidence="3">
    <location>
        <begin position="282"/>
        <end position="517"/>
    </location>
</feature>
<name>A0ABR3P488_9PEZI</name>
<feature type="signal peptide" evidence="1">
    <location>
        <begin position="1"/>
        <end position="20"/>
    </location>
</feature>
<feature type="domain" description="PAN-3" evidence="2">
    <location>
        <begin position="62"/>
        <end position="96"/>
    </location>
</feature>
<dbReference type="InterPro" id="IPR017853">
    <property type="entry name" value="GH"/>
</dbReference>
<dbReference type="Pfam" id="PF08277">
    <property type="entry name" value="PAN_3"/>
    <property type="match status" value="1"/>
</dbReference>
<evidence type="ECO:0000259" key="2">
    <source>
        <dbReference type="Pfam" id="PF08277"/>
    </source>
</evidence>
<dbReference type="Pfam" id="PF11790">
    <property type="entry name" value="Glyco_hydro_cc"/>
    <property type="match status" value="1"/>
</dbReference>
<dbReference type="PANTHER" id="PTHR34154:SF10">
    <property type="entry name" value="ASL1-LIKE GLYCOSYL HYDROLASE CATALYTIC DOMAIN-CONTAINING PROTEIN"/>
    <property type="match status" value="1"/>
</dbReference>